<feature type="transmembrane region" description="Helical" evidence="8">
    <location>
        <begin position="149"/>
        <end position="167"/>
    </location>
</feature>
<dbReference type="PIRSF" id="PIRSF002746">
    <property type="entry name" value="Gluconate_transporter"/>
    <property type="match status" value="1"/>
</dbReference>
<evidence type="ECO:0000256" key="4">
    <source>
        <dbReference type="ARBA" id="ARBA00022692"/>
    </source>
</evidence>
<keyword evidence="6 8" id="KW-0472">Membrane</keyword>
<feature type="transmembrane region" description="Helical" evidence="8">
    <location>
        <begin position="235"/>
        <end position="256"/>
    </location>
</feature>
<dbReference type="PANTHER" id="PTHR30354:SF22">
    <property type="entry name" value="HIGH-AFFINITY GLUCONATE TRANSPORTER"/>
    <property type="match status" value="1"/>
</dbReference>
<sequence>MITSIATDTSGTVWQLTAVVIAVLSLVAMIGWGKMQPLLAFVIASIGAAVLLQMPLDTIPKSIEKGIGDMLGSLAVLLALGAIFGKMIADSGAAQKIASVLIKAFGASRMSLALALTGFVVGIPLFYNVGFVLLAPLVFSLGRQSGKSLVWLAIPLMAGLSVAHGFLPPHPSPSAIVPMLGGDMGLTLLYGLAVGIPTVLIAGPAFAMTVGKIAAQPPELFVSPPVSDQDLPSAFNAFGTALLPVVLLSGATALSYSGLVAEAYKPLVAFISHPILVMLIAVMVASLSLGMCRGTGFRHLMEKSGSALREIAPILLIIAGAGALKQILIDSGVSAVLGSVMQTLPLPPLVLGWLIAGAIRVSLGSATVAGLTAAGLVAPLVASSGVNPNLMVLAVGAGSLMFSHVNDSGFWMFKEYFGLSVRDTLRTWTLMEGLVGIVGLICVLVLNQFVG</sequence>
<comment type="similarity">
    <text evidence="7">Belongs to the GntP permease family.</text>
</comment>
<dbReference type="Proteomes" id="UP000017837">
    <property type="component" value="Unassembled WGS sequence"/>
</dbReference>
<evidence type="ECO:0000256" key="6">
    <source>
        <dbReference type="ARBA" id="ARBA00023136"/>
    </source>
</evidence>
<dbReference type="NCBIfam" id="TIGR00791">
    <property type="entry name" value="gntP"/>
    <property type="match status" value="1"/>
</dbReference>
<evidence type="ECO:0000256" key="5">
    <source>
        <dbReference type="ARBA" id="ARBA00022989"/>
    </source>
</evidence>
<evidence type="ECO:0000256" key="2">
    <source>
        <dbReference type="ARBA" id="ARBA00022448"/>
    </source>
</evidence>
<dbReference type="STRING" id="1121022.GCA_000376105_01909"/>
<dbReference type="PATRIC" id="fig|1121022.4.peg.2785"/>
<keyword evidence="10" id="KW-1185">Reference proteome</keyword>
<feature type="transmembrane region" description="Helical" evidence="8">
    <location>
        <begin position="311"/>
        <end position="329"/>
    </location>
</feature>
<keyword evidence="2" id="KW-0813">Transport</keyword>
<feature type="transmembrane region" description="Helical" evidence="8">
    <location>
        <begin position="68"/>
        <end position="88"/>
    </location>
</feature>
<gene>
    <name evidence="9" type="ORF">ABENE_13695</name>
</gene>
<keyword evidence="5 8" id="KW-1133">Transmembrane helix</keyword>
<dbReference type="GO" id="GO:0005886">
    <property type="term" value="C:plasma membrane"/>
    <property type="evidence" value="ECO:0007669"/>
    <property type="project" value="UniProtKB-SubCell"/>
</dbReference>
<feature type="transmembrane region" description="Helical" evidence="8">
    <location>
        <begin position="268"/>
        <end position="290"/>
    </location>
</feature>
<feature type="transmembrane region" description="Helical" evidence="8">
    <location>
        <begin position="433"/>
        <end position="450"/>
    </location>
</feature>
<comment type="caution">
    <text evidence="9">The sequence shown here is derived from an EMBL/GenBank/DDBJ whole genome shotgun (WGS) entry which is preliminary data.</text>
</comment>
<evidence type="ECO:0000313" key="9">
    <source>
        <dbReference type="EMBL" id="ESQ89791.1"/>
    </source>
</evidence>
<feature type="transmembrane region" description="Helical" evidence="8">
    <location>
        <begin position="12"/>
        <end position="31"/>
    </location>
</feature>
<dbReference type="AlphaFoldDB" id="V4PNF8"/>
<dbReference type="eggNOG" id="COG2610">
    <property type="taxonomic scope" value="Bacteria"/>
</dbReference>
<feature type="transmembrane region" description="Helical" evidence="8">
    <location>
        <begin position="349"/>
        <end position="378"/>
    </location>
</feature>
<proteinExistence type="inferred from homology"/>
<feature type="transmembrane region" description="Helical" evidence="8">
    <location>
        <begin position="100"/>
        <end position="119"/>
    </location>
</feature>
<feature type="transmembrane region" description="Helical" evidence="8">
    <location>
        <begin position="390"/>
        <end position="413"/>
    </location>
</feature>
<feature type="transmembrane region" description="Helical" evidence="8">
    <location>
        <begin position="125"/>
        <end position="142"/>
    </location>
</feature>
<reference evidence="9 10" key="1">
    <citation type="journal article" date="2014" name="Nature">
        <title>Sequential evolution of bacterial morphology by co-option of a developmental regulator.</title>
        <authorList>
            <person name="Jiang C."/>
            <person name="Brown P.J."/>
            <person name="Ducret A."/>
            <person name="Brun Y.V."/>
        </authorList>
    </citation>
    <scope>NUCLEOTIDE SEQUENCE [LARGE SCALE GENOMIC DNA]</scope>
    <source>
        <strain evidence="9 10">DSM 16100</strain>
    </source>
</reference>
<feature type="transmembrane region" description="Helical" evidence="8">
    <location>
        <begin position="38"/>
        <end position="56"/>
    </location>
</feature>
<dbReference type="InterPro" id="IPR003474">
    <property type="entry name" value="Glcn_transporter"/>
</dbReference>
<dbReference type="PANTHER" id="PTHR30354">
    <property type="entry name" value="GNT FAMILY GLUCONATE TRANSPORTER"/>
    <property type="match status" value="1"/>
</dbReference>
<dbReference type="OrthoDB" id="9787129at2"/>
<keyword evidence="4 8" id="KW-0812">Transmembrane</keyword>
<name>V4PNF8_9CAUL</name>
<comment type="subcellular location">
    <subcellularLocation>
        <location evidence="1">Cell membrane</location>
        <topology evidence="1">Multi-pass membrane protein</topology>
    </subcellularLocation>
</comment>
<dbReference type="GO" id="GO:0015128">
    <property type="term" value="F:gluconate transmembrane transporter activity"/>
    <property type="evidence" value="ECO:0007669"/>
    <property type="project" value="InterPro"/>
</dbReference>
<evidence type="ECO:0000256" key="7">
    <source>
        <dbReference type="ARBA" id="ARBA00049663"/>
    </source>
</evidence>
<protein>
    <submittedName>
        <fullName evidence="9">Gnt-II system L-idonate transporter IdnT</fullName>
    </submittedName>
</protein>
<evidence type="ECO:0000256" key="3">
    <source>
        <dbReference type="ARBA" id="ARBA00022475"/>
    </source>
</evidence>
<keyword evidence="3" id="KW-1003">Cell membrane</keyword>
<evidence type="ECO:0000256" key="8">
    <source>
        <dbReference type="SAM" id="Phobius"/>
    </source>
</evidence>
<evidence type="ECO:0000313" key="10">
    <source>
        <dbReference type="Proteomes" id="UP000017837"/>
    </source>
</evidence>
<evidence type="ECO:0000256" key="1">
    <source>
        <dbReference type="ARBA" id="ARBA00004651"/>
    </source>
</evidence>
<organism evidence="9 10">
    <name type="scientific">Asticcacaulis benevestitus DSM 16100 = ATCC BAA-896</name>
    <dbReference type="NCBI Taxonomy" id="1121022"/>
    <lineage>
        <taxon>Bacteria</taxon>
        <taxon>Pseudomonadati</taxon>
        <taxon>Pseudomonadota</taxon>
        <taxon>Alphaproteobacteria</taxon>
        <taxon>Caulobacterales</taxon>
        <taxon>Caulobacteraceae</taxon>
        <taxon>Asticcacaulis</taxon>
    </lineage>
</organism>
<dbReference type="EMBL" id="AWGB01000028">
    <property type="protein sequence ID" value="ESQ89791.1"/>
    <property type="molecule type" value="Genomic_DNA"/>
</dbReference>
<dbReference type="RefSeq" id="WP_018081576.1">
    <property type="nucleotide sequence ID" value="NZ_AQWM01000006.1"/>
</dbReference>
<feature type="transmembrane region" description="Helical" evidence="8">
    <location>
        <begin position="187"/>
        <end position="214"/>
    </location>
</feature>
<dbReference type="Pfam" id="PF02447">
    <property type="entry name" value="GntP_permease"/>
    <property type="match status" value="1"/>
</dbReference>
<accession>V4PNF8</accession>